<evidence type="ECO:0000256" key="6">
    <source>
        <dbReference type="ARBA" id="ARBA00022741"/>
    </source>
</evidence>
<organism evidence="11 12">
    <name type="scientific">Bogoriella caseilytica</name>
    <dbReference type="NCBI Taxonomy" id="56055"/>
    <lineage>
        <taxon>Bacteria</taxon>
        <taxon>Bacillati</taxon>
        <taxon>Actinomycetota</taxon>
        <taxon>Actinomycetes</taxon>
        <taxon>Micrococcales</taxon>
        <taxon>Bogoriellaceae</taxon>
        <taxon>Bogoriella</taxon>
    </lineage>
</organism>
<dbReference type="PROSITE" id="PS50893">
    <property type="entry name" value="ABC_TRANSPORTER_2"/>
    <property type="match status" value="1"/>
</dbReference>
<evidence type="ECO:0000256" key="7">
    <source>
        <dbReference type="ARBA" id="ARBA00022840"/>
    </source>
</evidence>
<keyword evidence="7 11" id="KW-0067">ATP-binding</keyword>
<evidence type="ECO:0000256" key="2">
    <source>
        <dbReference type="ARBA" id="ARBA00005417"/>
    </source>
</evidence>
<dbReference type="InterPro" id="IPR050388">
    <property type="entry name" value="ABC_Ni/Peptide_Import"/>
</dbReference>
<dbReference type="FunFam" id="3.40.50.300:FF:000016">
    <property type="entry name" value="Oligopeptide ABC transporter ATP-binding component"/>
    <property type="match status" value="1"/>
</dbReference>
<dbReference type="InterPro" id="IPR027417">
    <property type="entry name" value="P-loop_NTPase"/>
</dbReference>
<dbReference type="InterPro" id="IPR017871">
    <property type="entry name" value="ABC_transporter-like_CS"/>
</dbReference>
<evidence type="ECO:0000256" key="5">
    <source>
        <dbReference type="ARBA" id="ARBA00022519"/>
    </source>
</evidence>
<evidence type="ECO:0000256" key="8">
    <source>
        <dbReference type="ARBA" id="ARBA00022967"/>
    </source>
</evidence>
<evidence type="ECO:0000256" key="3">
    <source>
        <dbReference type="ARBA" id="ARBA00022448"/>
    </source>
</evidence>
<sequence>MTDIATDGSRSRVQRGDETLSVKDLRVHLPTENGTLKAVEGVTFTLRAGRTLGLVGESGSGKSMTAKTLLRLNPKQFVESGEANLAGHGEDDELELLSLPVDGPVIRSVRGRRVAMIFQEPMTAFSPLYTIGNQIMEAVLLHRTDDPKEARRISIEMMDKVGIADAERRFDQYPHEFSGGMRQRAMIATALSCNPEVLIADEPTTALDVTIQSQVLELMRQLQEDLGMAILFITHDLAVVAEMCDEVAVMYLGKIVEHAPVREVFRNPQHPYTRGLLNSIPKLGRGRSERLEVIPGVVPQAIDMPPMCGFYGRCSERLDDVCGTANPVMTELTETHVVRCFLHEPDRVEQLRGAAGSGPHEPREESA</sequence>
<gene>
    <name evidence="11" type="ORF">EDD31_1509</name>
</gene>
<keyword evidence="5" id="KW-0997">Cell inner membrane</keyword>
<dbReference type="AlphaFoldDB" id="A0A3N2BD10"/>
<reference evidence="11 12" key="1">
    <citation type="submission" date="2018-11" db="EMBL/GenBank/DDBJ databases">
        <title>Sequencing the genomes of 1000 actinobacteria strains.</title>
        <authorList>
            <person name="Klenk H.-P."/>
        </authorList>
    </citation>
    <scope>NUCLEOTIDE SEQUENCE [LARGE SCALE GENOMIC DNA]</scope>
    <source>
        <strain evidence="11 12">DSM 11294</strain>
    </source>
</reference>
<name>A0A3N2BD10_9MICO</name>
<evidence type="ECO:0000256" key="9">
    <source>
        <dbReference type="ARBA" id="ARBA00023136"/>
    </source>
</evidence>
<dbReference type="GO" id="GO:0005886">
    <property type="term" value="C:plasma membrane"/>
    <property type="evidence" value="ECO:0007669"/>
    <property type="project" value="UniProtKB-SubCell"/>
</dbReference>
<dbReference type="RefSeq" id="WP_123303601.1">
    <property type="nucleotide sequence ID" value="NZ_RKHK01000001.1"/>
</dbReference>
<dbReference type="InterPro" id="IPR013563">
    <property type="entry name" value="Oligopep_ABC_C"/>
</dbReference>
<dbReference type="EMBL" id="RKHK01000001">
    <property type="protein sequence ID" value="ROR73143.1"/>
    <property type="molecule type" value="Genomic_DNA"/>
</dbReference>
<dbReference type="InterPro" id="IPR003439">
    <property type="entry name" value="ABC_transporter-like_ATP-bd"/>
</dbReference>
<evidence type="ECO:0000256" key="4">
    <source>
        <dbReference type="ARBA" id="ARBA00022475"/>
    </source>
</evidence>
<dbReference type="SMART" id="SM00382">
    <property type="entry name" value="AAA"/>
    <property type="match status" value="1"/>
</dbReference>
<protein>
    <submittedName>
        <fullName evidence="11">Peptide/nickel transport system ATP-binding protein</fullName>
    </submittedName>
</protein>
<keyword evidence="6" id="KW-0547">Nucleotide-binding</keyword>
<keyword evidence="8" id="KW-1278">Translocase</keyword>
<comment type="caution">
    <text evidence="11">The sequence shown here is derived from an EMBL/GenBank/DDBJ whole genome shotgun (WGS) entry which is preliminary data.</text>
</comment>
<dbReference type="GO" id="GO:0016887">
    <property type="term" value="F:ATP hydrolysis activity"/>
    <property type="evidence" value="ECO:0007669"/>
    <property type="project" value="InterPro"/>
</dbReference>
<dbReference type="Proteomes" id="UP000280668">
    <property type="component" value="Unassembled WGS sequence"/>
</dbReference>
<evidence type="ECO:0000313" key="11">
    <source>
        <dbReference type="EMBL" id="ROR73143.1"/>
    </source>
</evidence>
<keyword evidence="12" id="KW-1185">Reference proteome</keyword>
<proteinExistence type="inferred from homology"/>
<dbReference type="OrthoDB" id="8481147at2"/>
<dbReference type="InterPro" id="IPR003593">
    <property type="entry name" value="AAA+_ATPase"/>
</dbReference>
<evidence type="ECO:0000313" key="12">
    <source>
        <dbReference type="Proteomes" id="UP000280668"/>
    </source>
</evidence>
<dbReference type="Gene3D" id="3.40.50.300">
    <property type="entry name" value="P-loop containing nucleotide triphosphate hydrolases"/>
    <property type="match status" value="1"/>
</dbReference>
<dbReference type="GO" id="GO:0005524">
    <property type="term" value="F:ATP binding"/>
    <property type="evidence" value="ECO:0007669"/>
    <property type="project" value="UniProtKB-KW"/>
</dbReference>
<dbReference type="Pfam" id="PF00005">
    <property type="entry name" value="ABC_tran"/>
    <property type="match status" value="1"/>
</dbReference>
<accession>A0A3N2BD10</accession>
<dbReference type="GO" id="GO:0015833">
    <property type="term" value="P:peptide transport"/>
    <property type="evidence" value="ECO:0007669"/>
    <property type="project" value="InterPro"/>
</dbReference>
<comment type="similarity">
    <text evidence="2">Belongs to the ABC transporter superfamily.</text>
</comment>
<dbReference type="PROSITE" id="PS00211">
    <property type="entry name" value="ABC_TRANSPORTER_1"/>
    <property type="match status" value="1"/>
</dbReference>
<dbReference type="Pfam" id="PF08352">
    <property type="entry name" value="oligo_HPY"/>
    <property type="match status" value="1"/>
</dbReference>
<keyword evidence="9" id="KW-0472">Membrane</keyword>
<dbReference type="PANTHER" id="PTHR43297:SF14">
    <property type="entry name" value="ATPASE AAA-TYPE CORE DOMAIN-CONTAINING PROTEIN"/>
    <property type="match status" value="1"/>
</dbReference>
<dbReference type="PANTHER" id="PTHR43297">
    <property type="entry name" value="OLIGOPEPTIDE TRANSPORT ATP-BINDING PROTEIN APPD"/>
    <property type="match status" value="1"/>
</dbReference>
<comment type="subcellular location">
    <subcellularLocation>
        <location evidence="1">Cell membrane</location>
        <topology evidence="1">Peripheral membrane protein</topology>
    </subcellularLocation>
</comment>
<evidence type="ECO:0000259" key="10">
    <source>
        <dbReference type="PROSITE" id="PS50893"/>
    </source>
</evidence>
<keyword evidence="3" id="KW-0813">Transport</keyword>
<keyword evidence="4" id="KW-1003">Cell membrane</keyword>
<dbReference type="CDD" id="cd03257">
    <property type="entry name" value="ABC_NikE_OppD_transporters"/>
    <property type="match status" value="1"/>
</dbReference>
<evidence type="ECO:0000256" key="1">
    <source>
        <dbReference type="ARBA" id="ARBA00004202"/>
    </source>
</evidence>
<dbReference type="SUPFAM" id="SSF52540">
    <property type="entry name" value="P-loop containing nucleoside triphosphate hydrolases"/>
    <property type="match status" value="1"/>
</dbReference>
<dbReference type="NCBIfam" id="TIGR01727">
    <property type="entry name" value="oligo_HPY"/>
    <property type="match status" value="1"/>
</dbReference>
<feature type="domain" description="ABC transporter" evidence="10">
    <location>
        <begin position="20"/>
        <end position="277"/>
    </location>
</feature>